<evidence type="ECO:0000313" key="2">
    <source>
        <dbReference type="Proteomes" id="UP001240236"/>
    </source>
</evidence>
<organism evidence="1 2">
    <name type="scientific">Catenuloplanes indicus</name>
    <dbReference type="NCBI Taxonomy" id="137267"/>
    <lineage>
        <taxon>Bacteria</taxon>
        <taxon>Bacillati</taxon>
        <taxon>Actinomycetota</taxon>
        <taxon>Actinomycetes</taxon>
        <taxon>Micromonosporales</taxon>
        <taxon>Micromonosporaceae</taxon>
        <taxon>Catenuloplanes</taxon>
    </lineage>
</organism>
<gene>
    <name evidence="1" type="ORF">J2S42_001549</name>
</gene>
<dbReference type="AlphaFoldDB" id="A0AAE3VWC2"/>
<dbReference type="RefSeq" id="WP_307236722.1">
    <property type="nucleotide sequence ID" value="NZ_JAUSUZ010000001.1"/>
</dbReference>
<dbReference type="Proteomes" id="UP001240236">
    <property type="component" value="Unassembled WGS sequence"/>
</dbReference>
<comment type="caution">
    <text evidence="1">The sequence shown here is derived from an EMBL/GenBank/DDBJ whole genome shotgun (WGS) entry which is preliminary data.</text>
</comment>
<name>A0AAE3VWC2_9ACTN</name>
<accession>A0AAE3VWC2</accession>
<protein>
    <recommendedName>
        <fullName evidence="3">Phosphodiesterase</fullName>
    </recommendedName>
</protein>
<keyword evidence="2" id="KW-1185">Reference proteome</keyword>
<reference evidence="1 2" key="1">
    <citation type="submission" date="2023-07" db="EMBL/GenBank/DDBJ databases">
        <title>Sequencing the genomes of 1000 actinobacteria strains.</title>
        <authorList>
            <person name="Klenk H.-P."/>
        </authorList>
    </citation>
    <scope>NUCLEOTIDE SEQUENCE [LARGE SCALE GENOMIC DNA]</scope>
    <source>
        <strain evidence="1 2">DSM 44709</strain>
    </source>
</reference>
<proteinExistence type="predicted"/>
<evidence type="ECO:0008006" key="3">
    <source>
        <dbReference type="Google" id="ProtNLM"/>
    </source>
</evidence>
<evidence type="ECO:0000313" key="1">
    <source>
        <dbReference type="EMBL" id="MDQ0364880.1"/>
    </source>
</evidence>
<dbReference type="EMBL" id="JAUSUZ010000001">
    <property type="protein sequence ID" value="MDQ0364880.1"/>
    <property type="molecule type" value="Genomic_DNA"/>
</dbReference>
<sequence length="222" mass="23249">MTWGVGGVFNRLARLRGGKPIHTTGRVYEARLLRRGGGRWGVPWLDEPGEDAGVVRLSRGAGLPGALPDVLGLAFGFGTPGGARHDLLLSAGGTGRVTRHLLAVRRDPFRGGYTTVFPYRAGRRRVTITARPRPVRRGGPLFLLSAAGPGRAAREFGLLVLGAPGPDEPIAFDPVLHPLPGLVLPGPIAALRADAYRGARAGRATTGRAGSLRRPVMAGDGA</sequence>